<dbReference type="Pfam" id="PF02518">
    <property type="entry name" value="HATPase_c"/>
    <property type="match status" value="1"/>
</dbReference>
<evidence type="ECO:0000256" key="1">
    <source>
        <dbReference type="ARBA" id="ARBA00000085"/>
    </source>
</evidence>
<accession>F4QND2</accession>
<reference evidence="7" key="1">
    <citation type="submission" date="2011-03" db="EMBL/GenBank/DDBJ databases">
        <title>Draft genome sequence of Brevundimonas diminuta.</title>
        <authorList>
            <person name="Brown P.J.B."/>
            <person name="Buechlein A."/>
            <person name="Hemmerich C."/>
            <person name="Brun Y.V."/>
        </authorList>
    </citation>
    <scope>NUCLEOTIDE SEQUENCE [LARGE SCALE GENOMIC DNA]</scope>
    <source>
        <strain evidence="7">C19</strain>
    </source>
</reference>
<dbReference type="EC" id="2.7.13.3" evidence="2"/>
<dbReference type="GO" id="GO:0004673">
    <property type="term" value="F:protein histidine kinase activity"/>
    <property type="evidence" value="ECO:0007669"/>
    <property type="project" value="UniProtKB-EC"/>
</dbReference>
<dbReference type="SUPFAM" id="SSF55874">
    <property type="entry name" value="ATPase domain of HSP90 chaperone/DNA topoisomerase II/histidine kinase"/>
    <property type="match status" value="1"/>
</dbReference>
<evidence type="ECO:0000256" key="3">
    <source>
        <dbReference type="PROSITE-ProRule" id="PRU00169"/>
    </source>
</evidence>
<feature type="modified residue" description="4-aspartylphosphate" evidence="3">
    <location>
        <position position="215"/>
    </location>
</feature>
<dbReference type="CDD" id="cd16919">
    <property type="entry name" value="HATPase_CckA-like"/>
    <property type="match status" value="1"/>
</dbReference>
<dbReference type="PANTHER" id="PTHR43065">
    <property type="entry name" value="SENSOR HISTIDINE KINASE"/>
    <property type="match status" value="1"/>
</dbReference>
<dbReference type="SMART" id="SM00448">
    <property type="entry name" value="REC"/>
    <property type="match status" value="1"/>
</dbReference>
<comment type="catalytic activity">
    <reaction evidence="1">
        <text>ATP + protein L-histidine = ADP + protein N-phospho-L-histidine.</text>
        <dbReference type="EC" id="2.7.13.3"/>
    </reaction>
</comment>
<dbReference type="InterPro" id="IPR004358">
    <property type="entry name" value="Sig_transdc_His_kin-like_C"/>
</dbReference>
<keyword evidence="6" id="KW-0418">Kinase</keyword>
<evidence type="ECO:0000313" key="6">
    <source>
        <dbReference type="EMBL" id="EGF90840.1"/>
    </source>
</evidence>
<sequence>MGSAIRLETVLAGGLWSVHADPNQLENVILNLGVNARDAMAEGGRLTIETQNAHLDERYAARHMGVPAGQYVLIAISDTGEGMPPEVVAKAFDPFFTTKAVGKGTGLGLSQVYGFVKQSGGHVKIYSEVGEGTTVKIYLPRFIGAAEDEVVTDVSDLPLGEEQEVVLVVDDEPAVRQFSCDALVELGYRVLEADGAVRALAMLEAQPEVSLLFTDIVMPETNGRKLADAARVLRPDLKVLYTTGYTRNAVVHNGVLDPGVELIGKPFTIEQLAAKVRQVLDS</sequence>
<evidence type="ECO:0000259" key="5">
    <source>
        <dbReference type="PROSITE" id="PS50110"/>
    </source>
</evidence>
<dbReference type="InterPro" id="IPR011006">
    <property type="entry name" value="CheY-like_superfamily"/>
</dbReference>
<dbReference type="SUPFAM" id="SSF52172">
    <property type="entry name" value="CheY-like"/>
    <property type="match status" value="1"/>
</dbReference>
<dbReference type="GO" id="GO:0000160">
    <property type="term" value="P:phosphorelay signal transduction system"/>
    <property type="evidence" value="ECO:0007669"/>
    <property type="project" value="InterPro"/>
</dbReference>
<feature type="domain" description="Histidine kinase" evidence="4">
    <location>
        <begin position="1"/>
        <end position="143"/>
    </location>
</feature>
<dbReference type="InterPro" id="IPR003594">
    <property type="entry name" value="HATPase_dom"/>
</dbReference>
<dbReference type="InterPro" id="IPR005467">
    <property type="entry name" value="His_kinase_dom"/>
</dbReference>
<dbReference type="HOGENOM" id="CLU_000445_114_6_5"/>
<dbReference type="eggNOG" id="COG0784">
    <property type="taxonomic scope" value="Bacteria"/>
</dbReference>
<protein>
    <recommendedName>
        <fullName evidence="2">histidine kinase</fullName>
        <ecNumber evidence="2">2.7.13.3</ecNumber>
    </recommendedName>
</protein>
<dbReference type="SMART" id="SM00387">
    <property type="entry name" value="HATPase_c"/>
    <property type="match status" value="1"/>
</dbReference>
<organism evidence="6 7">
    <name type="scientific">Asticcacaulis biprosthecium C19</name>
    <dbReference type="NCBI Taxonomy" id="715226"/>
    <lineage>
        <taxon>Bacteria</taxon>
        <taxon>Pseudomonadati</taxon>
        <taxon>Pseudomonadota</taxon>
        <taxon>Alphaproteobacteria</taxon>
        <taxon>Caulobacterales</taxon>
        <taxon>Caulobacteraceae</taxon>
        <taxon>Asticcacaulis</taxon>
    </lineage>
</organism>
<evidence type="ECO:0000313" key="7">
    <source>
        <dbReference type="Proteomes" id="UP000006512"/>
    </source>
</evidence>
<dbReference type="InterPro" id="IPR001789">
    <property type="entry name" value="Sig_transdc_resp-reg_receiver"/>
</dbReference>
<gene>
    <name evidence="6" type="ORF">ABI_22510</name>
</gene>
<dbReference type="PANTHER" id="PTHR43065:SF49">
    <property type="entry name" value="HISTIDINE KINASE"/>
    <property type="match status" value="1"/>
</dbReference>
<evidence type="ECO:0000259" key="4">
    <source>
        <dbReference type="PROSITE" id="PS50109"/>
    </source>
</evidence>
<keyword evidence="3" id="KW-0597">Phosphoprotein</keyword>
<feature type="domain" description="Response regulatory" evidence="5">
    <location>
        <begin position="165"/>
        <end position="280"/>
    </location>
</feature>
<dbReference type="EMBL" id="GL883078">
    <property type="protein sequence ID" value="EGF90840.1"/>
    <property type="molecule type" value="Genomic_DNA"/>
</dbReference>
<evidence type="ECO:0000256" key="2">
    <source>
        <dbReference type="ARBA" id="ARBA00012438"/>
    </source>
</evidence>
<dbReference type="PROSITE" id="PS50110">
    <property type="entry name" value="RESPONSE_REGULATORY"/>
    <property type="match status" value="1"/>
</dbReference>
<proteinExistence type="predicted"/>
<dbReference type="Gene3D" id="3.40.50.2300">
    <property type="match status" value="1"/>
</dbReference>
<dbReference type="RefSeq" id="WP_006273022.1">
    <property type="nucleotide sequence ID" value="NZ_GL883078.1"/>
</dbReference>
<dbReference type="PROSITE" id="PS50109">
    <property type="entry name" value="HIS_KIN"/>
    <property type="match status" value="1"/>
</dbReference>
<name>F4QND2_9CAUL</name>
<dbReference type="Proteomes" id="UP000006512">
    <property type="component" value="Unassembled WGS sequence"/>
</dbReference>
<dbReference type="STRING" id="715226.ABI_22510"/>
<dbReference type="AlphaFoldDB" id="F4QND2"/>
<dbReference type="PRINTS" id="PR00344">
    <property type="entry name" value="BCTRLSENSOR"/>
</dbReference>
<dbReference type="Pfam" id="PF00072">
    <property type="entry name" value="Response_reg"/>
    <property type="match status" value="1"/>
</dbReference>
<dbReference type="InterPro" id="IPR036890">
    <property type="entry name" value="HATPase_C_sf"/>
</dbReference>
<dbReference type="eggNOG" id="COG4191">
    <property type="taxonomic scope" value="Bacteria"/>
</dbReference>
<keyword evidence="7" id="KW-1185">Reference proteome</keyword>
<keyword evidence="6" id="KW-0808">Transferase</keyword>
<dbReference type="Gene3D" id="3.30.565.10">
    <property type="entry name" value="Histidine kinase-like ATPase, C-terminal domain"/>
    <property type="match status" value="1"/>
</dbReference>